<dbReference type="Pfam" id="PF25683">
    <property type="entry name" value="URGCP_GTPase"/>
    <property type="match status" value="1"/>
</dbReference>
<comment type="similarity">
    <text evidence="3">Belongs to the TRAFAC class dynamin-like GTPase superfamily. Very large inducible GTPase (VLIG) family.</text>
</comment>
<comment type="subcellular location">
    <subcellularLocation>
        <location evidence="2">Cytoplasm</location>
    </subcellularLocation>
    <subcellularLocation>
        <location evidence="1">Nucleus</location>
    </subcellularLocation>
</comment>
<sequence>MVFFLSFGSVSSSKSQLMNSLINERHNTFFHRNCPGSSRTRVLMDGVVEITWFCPSGSYEDKFTDCVAFCNLHGDAGDHEKQLQILTDMASVNVVLLPQLDRKEKHAAKIQNLYRDRKPLICLFTDDESAVTTSKKGKFKIGLKARNQTDVSEELRKAINDCLSQSSSTFRLEDVSKHSEIRVDEEDDDNCRGGRTAAQQMMSLLKKKDLTEIKESFLPHQGKLWHQWSQKNKELHRPQADELEMDISRNQTEMNKIRQQQHKSDISEFMNLFIKQINSNVAKKLFFLKWLSIFLDEYTSTDLSALHQKYDEKWSTVIKLKEKHDKSEQLKAEQTELERISGNLQAAAFGLEHIIREISQIYESCSSVKKNKKDLQVDFSSLPSLAAEMMISGFPLELMDGDAAHVPVIWISAVLDELFQKLGDQRVFVLSILGLQSSGKSTMLNAMFGLQFAVSAGRCTRGAFMQLVRVSDEMKEQMKSDYILVVDTEGLRALDMSRKSTRHHDNELATFVVGLGNLTLINIFGENPAEMQDILQIVVQAFLRMKKVSLNPSCKFVHQNVSDVTAGERNMEGRRRLLEKLDEMTKLAAKEEVCDVERFSDIIRFDVQNDVMYFTQLWEGSPPMAPPNPKYCENIQELKKTIMTCASKSYGMRLINFKDRINDLWEALLNERFVFSFRNSLEISAYRKLETEYNKWSWSLRSAMMETENKQHNKIENETIHEVEETDLQRKLKKTSEEVKKSMSEFFEKDRDKDILIQWKKSFEIKIKELQENIVKETKRKLNEVLQQRDLKKKIDAQRTNHENTLLEKSKELALKLKHKTNDETILKKEFDMFWTQCVKIIIRDTPAIRDIDIMRDVRKILSDIYESAPVAHWNESRDIFTVQSYSDYVKLKKSSGITRCITDVIKSAKEKWGYIRFQEDEYQIRSFVTDVVQQTDRMIQSFNISKMGYNNSCIQQLTDYIKARVTDHQEGPVKYVFKNEFFMDLVLSICKRANKMITDQYRLFREANDPEIYVQKKREEYYSIFQKYCHGAASAAIFGEIICQKLKDPIEQSVYKKTAKDLAGEMKTNCPSLKGNRSNLGKHILKTLAEKEDFDKYMNYIKTPRDHFKSFIRDEVSRYITDQFSDRVLPKMKENIELLQQKIMNAAQESTEHVQENRDESAEHVQENRDESTEHVQVKRGDAGLWLKRFTQQL</sequence>
<keyword evidence="7" id="KW-0539">Nucleus</keyword>
<evidence type="ECO:0000256" key="7">
    <source>
        <dbReference type="ARBA" id="ARBA00023242"/>
    </source>
</evidence>
<evidence type="ECO:0000256" key="4">
    <source>
        <dbReference type="ARBA" id="ARBA00022490"/>
    </source>
</evidence>
<dbReference type="PANTHER" id="PTHR22796">
    <property type="entry name" value="URG4-RELATED"/>
    <property type="match status" value="1"/>
</dbReference>
<feature type="region of interest" description="Disordered" evidence="9">
    <location>
        <begin position="1149"/>
        <end position="1178"/>
    </location>
</feature>
<dbReference type="GO" id="GO:0005737">
    <property type="term" value="C:cytoplasm"/>
    <property type="evidence" value="ECO:0007669"/>
    <property type="project" value="UniProtKB-SubCell"/>
</dbReference>
<dbReference type="InterPro" id="IPR058641">
    <property type="entry name" value="GVIN1_dom"/>
</dbReference>
<dbReference type="Ensembl" id="ENSCCRT00020120496.1">
    <property type="protein sequence ID" value="ENSCCRP00020110322.1"/>
    <property type="gene ID" value="ENSCCRG00020050213.1"/>
</dbReference>
<evidence type="ECO:0000256" key="1">
    <source>
        <dbReference type="ARBA" id="ARBA00004123"/>
    </source>
</evidence>
<feature type="coiled-coil region" evidence="8">
    <location>
        <begin position="725"/>
        <end position="788"/>
    </location>
</feature>
<evidence type="ECO:0000256" key="3">
    <source>
        <dbReference type="ARBA" id="ARBA00006828"/>
    </source>
</evidence>
<evidence type="ECO:0000256" key="2">
    <source>
        <dbReference type="ARBA" id="ARBA00004496"/>
    </source>
</evidence>
<dbReference type="InterPro" id="IPR027417">
    <property type="entry name" value="P-loop_NTPase"/>
</dbReference>
<keyword evidence="4" id="KW-0963">Cytoplasm</keyword>
<dbReference type="InterPro" id="IPR057365">
    <property type="entry name" value="URGCP"/>
</dbReference>
<evidence type="ECO:0000256" key="5">
    <source>
        <dbReference type="ARBA" id="ARBA00022741"/>
    </source>
</evidence>
<dbReference type="Gene3D" id="3.40.50.300">
    <property type="entry name" value="P-loop containing nucleotide triphosphate hydrolases"/>
    <property type="match status" value="1"/>
</dbReference>
<evidence type="ECO:0000259" key="10">
    <source>
        <dbReference type="PROSITE" id="PS51717"/>
    </source>
</evidence>
<dbReference type="GO" id="GO:0005525">
    <property type="term" value="F:GTP binding"/>
    <property type="evidence" value="ECO:0007669"/>
    <property type="project" value="UniProtKB-KW"/>
</dbReference>
<proteinExistence type="inferred from homology"/>
<feature type="compositionally biased region" description="Basic and acidic residues" evidence="9">
    <location>
        <begin position="1151"/>
        <end position="1178"/>
    </location>
</feature>
<evidence type="ECO:0000256" key="8">
    <source>
        <dbReference type="SAM" id="Coils"/>
    </source>
</evidence>
<evidence type="ECO:0000256" key="9">
    <source>
        <dbReference type="SAM" id="MobiDB-lite"/>
    </source>
</evidence>
<protein>
    <recommendedName>
        <fullName evidence="10">VLIG-type G domain-containing protein</fullName>
    </recommendedName>
</protein>
<dbReference type="AlphaFoldDB" id="A0A8C2Q708"/>
<dbReference type="Pfam" id="PF25974">
    <property type="entry name" value="URGCP_9th"/>
    <property type="match status" value="1"/>
</dbReference>
<dbReference type="PROSITE" id="PS51717">
    <property type="entry name" value="G_VLIG"/>
    <property type="match status" value="1"/>
</dbReference>
<organism evidence="11 12">
    <name type="scientific">Cyprinus carpio</name>
    <name type="common">Common carp</name>
    <dbReference type="NCBI Taxonomy" id="7962"/>
    <lineage>
        <taxon>Eukaryota</taxon>
        <taxon>Metazoa</taxon>
        <taxon>Chordata</taxon>
        <taxon>Craniata</taxon>
        <taxon>Vertebrata</taxon>
        <taxon>Euteleostomi</taxon>
        <taxon>Actinopterygii</taxon>
        <taxon>Neopterygii</taxon>
        <taxon>Teleostei</taxon>
        <taxon>Ostariophysi</taxon>
        <taxon>Cypriniformes</taxon>
        <taxon>Cyprinidae</taxon>
        <taxon>Cyprininae</taxon>
        <taxon>Cyprinus</taxon>
    </lineage>
</organism>
<dbReference type="Pfam" id="PF25496">
    <property type="entry name" value="URGCP"/>
    <property type="match status" value="1"/>
</dbReference>
<dbReference type="InterPro" id="IPR030383">
    <property type="entry name" value="G_VLIG_dom"/>
</dbReference>
<name>A0A8C2Q708_CYPCA</name>
<evidence type="ECO:0000313" key="11">
    <source>
        <dbReference type="Ensembl" id="ENSCCRP00020110322.1"/>
    </source>
</evidence>
<evidence type="ECO:0000313" key="12">
    <source>
        <dbReference type="Proteomes" id="UP000694701"/>
    </source>
</evidence>
<dbReference type="Proteomes" id="UP000694701">
    <property type="component" value="Unplaced"/>
</dbReference>
<keyword evidence="5" id="KW-0547">Nucleotide-binding</keyword>
<accession>A0A8C2Q708</accession>
<keyword evidence="6" id="KW-0342">GTP-binding</keyword>
<keyword evidence="8" id="KW-0175">Coiled coil</keyword>
<evidence type="ECO:0000256" key="6">
    <source>
        <dbReference type="ARBA" id="ARBA00023134"/>
    </source>
</evidence>
<feature type="domain" description="VLIG-type G" evidence="10">
    <location>
        <begin position="424"/>
        <end position="665"/>
    </location>
</feature>
<dbReference type="GO" id="GO:0005634">
    <property type="term" value="C:nucleus"/>
    <property type="evidence" value="ECO:0007669"/>
    <property type="project" value="UniProtKB-SubCell"/>
</dbReference>
<dbReference type="SUPFAM" id="SSF52540">
    <property type="entry name" value="P-loop containing nucleoside triphosphate hydrolases"/>
    <property type="match status" value="1"/>
</dbReference>
<dbReference type="PANTHER" id="PTHR22796:SF6">
    <property type="entry name" value="INTERFERON-INDUCED VERY LARGE GTPASE 1-RELATED"/>
    <property type="match status" value="1"/>
</dbReference>
<reference evidence="11" key="1">
    <citation type="submission" date="2025-08" db="UniProtKB">
        <authorList>
            <consortium name="Ensembl"/>
        </authorList>
    </citation>
    <scope>IDENTIFICATION</scope>
</reference>